<evidence type="ECO:0000313" key="4">
    <source>
        <dbReference type="Proteomes" id="UP001281761"/>
    </source>
</evidence>
<dbReference type="EMBL" id="JARBJD010000241">
    <property type="protein sequence ID" value="KAK2946008.1"/>
    <property type="molecule type" value="Genomic_DNA"/>
</dbReference>
<organism evidence="3 4">
    <name type="scientific">Blattamonas nauphoetae</name>
    <dbReference type="NCBI Taxonomy" id="2049346"/>
    <lineage>
        <taxon>Eukaryota</taxon>
        <taxon>Metamonada</taxon>
        <taxon>Preaxostyla</taxon>
        <taxon>Oxymonadida</taxon>
        <taxon>Blattamonas</taxon>
    </lineage>
</organism>
<feature type="chain" id="PRO_5045908582" evidence="2">
    <location>
        <begin position="17"/>
        <end position="552"/>
    </location>
</feature>
<evidence type="ECO:0000256" key="1">
    <source>
        <dbReference type="SAM" id="MobiDB-lite"/>
    </source>
</evidence>
<reference evidence="3 4" key="1">
    <citation type="journal article" date="2022" name="bioRxiv">
        <title>Genomics of Preaxostyla Flagellates Illuminates Evolutionary Transitions and the Path Towards Mitochondrial Loss.</title>
        <authorList>
            <person name="Novak L.V.F."/>
            <person name="Treitli S.C."/>
            <person name="Pyrih J."/>
            <person name="Halakuc P."/>
            <person name="Pipaliya S.V."/>
            <person name="Vacek V."/>
            <person name="Brzon O."/>
            <person name="Soukal P."/>
            <person name="Eme L."/>
            <person name="Dacks J.B."/>
            <person name="Karnkowska A."/>
            <person name="Elias M."/>
            <person name="Hampl V."/>
        </authorList>
    </citation>
    <scope>NUCLEOTIDE SEQUENCE [LARGE SCALE GENOMIC DNA]</scope>
    <source>
        <strain evidence="3">NAU3</strain>
        <tissue evidence="3">Gut</tissue>
    </source>
</reference>
<protein>
    <submittedName>
        <fullName evidence="3">Uncharacterized protein</fullName>
    </submittedName>
</protein>
<accession>A0ABQ9X321</accession>
<evidence type="ECO:0000256" key="2">
    <source>
        <dbReference type="SAM" id="SignalP"/>
    </source>
</evidence>
<sequence>MANCLPLTLLITTLTAAPPSHYLPILNIFIRFWASYDITIIFKEPYLKNLLAIFPPDTSSDDHVITALLTLLSRRITPSYLWKALVEYAVTTNPPSKIALSILSRIWINPQKISPMMVRRYDVPRIARLLFQELDELSLSFVLSVLGQNADLSDEFRFEDDEAQQIVEKLLEIEQRHPLHTDTQETEKTTTDGTPLSPVVARKGKPTSSTTGEQGQRKLVDVWRVMRMAVSSLAGSPSGLERLHVQYPFIFQRLKERGNTLLREGRQAEPKKDELLLALVRVCSELTPLLRTVDCFPLVHLVSSFLHLIRYPPDRTTQQSGRAHSVELPDSYVRMKEFFFRVDEVTHGLDGYDIAHHTIFPPSSTEHSSGGANRAISRPIPLLEFFVDFEVKCIGVGGLAYHLRNTTVPDQTRRQLLLHLLRTMKTLDFFDSTAVAVVLLSFSNLQTDNYPRIHTFMDTFTGRSTLYPETPESNASLPLRAKERCHLLTLLLLRAAPNEADSEEKWRVVLREEGWEDMLCMILKTSLATFAMMNGMNCFDIIFTLPPSRINA</sequence>
<keyword evidence="2" id="KW-0732">Signal</keyword>
<gene>
    <name evidence="3" type="ORF">BLNAU_19084</name>
</gene>
<keyword evidence="4" id="KW-1185">Reference proteome</keyword>
<feature type="signal peptide" evidence="2">
    <location>
        <begin position="1"/>
        <end position="16"/>
    </location>
</feature>
<dbReference type="Proteomes" id="UP001281761">
    <property type="component" value="Unassembled WGS sequence"/>
</dbReference>
<comment type="caution">
    <text evidence="3">The sequence shown here is derived from an EMBL/GenBank/DDBJ whole genome shotgun (WGS) entry which is preliminary data.</text>
</comment>
<evidence type="ECO:0000313" key="3">
    <source>
        <dbReference type="EMBL" id="KAK2946008.1"/>
    </source>
</evidence>
<name>A0ABQ9X321_9EUKA</name>
<proteinExistence type="predicted"/>
<feature type="compositionally biased region" description="Basic and acidic residues" evidence="1">
    <location>
        <begin position="177"/>
        <end position="190"/>
    </location>
</feature>
<feature type="region of interest" description="Disordered" evidence="1">
    <location>
        <begin position="177"/>
        <end position="216"/>
    </location>
</feature>